<dbReference type="InterPro" id="IPR011053">
    <property type="entry name" value="Single_hybrid_motif"/>
</dbReference>
<name>A0A938YRY9_9ARCH</name>
<protein>
    <recommendedName>
        <fullName evidence="3">Probable glycine cleavage system H protein</fullName>
    </recommendedName>
</protein>
<dbReference type="InterPro" id="IPR017453">
    <property type="entry name" value="GCV_H_sub"/>
</dbReference>
<accession>A0A938YRY9</accession>
<evidence type="ECO:0000259" key="5">
    <source>
        <dbReference type="PROSITE" id="PS50968"/>
    </source>
</evidence>
<dbReference type="PANTHER" id="PTHR11715:SF3">
    <property type="entry name" value="GLYCINE CLEAVAGE SYSTEM H PROTEIN-RELATED"/>
    <property type="match status" value="1"/>
</dbReference>
<dbReference type="InterPro" id="IPR003016">
    <property type="entry name" value="2-oxoA_DH_lipoyl-BS"/>
</dbReference>
<feature type="domain" description="Lipoyl-binding" evidence="5">
    <location>
        <begin position="22"/>
        <end position="104"/>
    </location>
</feature>
<comment type="cofactor">
    <cofactor evidence="3">
        <name>(R)-lipoate</name>
        <dbReference type="ChEBI" id="CHEBI:83088"/>
    </cofactor>
    <text evidence="3">Binds 1 lipoyl cofactor covalently.</text>
</comment>
<dbReference type="SUPFAM" id="SSF51230">
    <property type="entry name" value="Single hybrid motif"/>
    <property type="match status" value="1"/>
</dbReference>
<dbReference type="NCBIfam" id="TIGR00527">
    <property type="entry name" value="gcvH"/>
    <property type="match status" value="1"/>
</dbReference>
<reference evidence="6" key="1">
    <citation type="submission" date="2021-01" db="EMBL/GenBank/DDBJ databases">
        <title>Active Sulfur Cycling in an Early Earth Analoge.</title>
        <authorList>
            <person name="Hahn C.R."/>
            <person name="Youssef N.H."/>
            <person name="Elshahed M."/>
        </authorList>
    </citation>
    <scope>NUCLEOTIDE SEQUENCE</scope>
    <source>
        <strain evidence="6">Zod_Metabat.1151</strain>
    </source>
</reference>
<proteinExistence type="inferred from homology"/>
<dbReference type="EMBL" id="JAFGDB010000091">
    <property type="protein sequence ID" value="MBN2067840.1"/>
    <property type="molecule type" value="Genomic_DNA"/>
</dbReference>
<dbReference type="GO" id="GO:0005737">
    <property type="term" value="C:cytoplasm"/>
    <property type="evidence" value="ECO:0007669"/>
    <property type="project" value="TreeGrafter"/>
</dbReference>
<evidence type="ECO:0000256" key="1">
    <source>
        <dbReference type="ARBA" id="ARBA00009249"/>
    </source>
</evidence>
<organism evidence="6 7">
    <name type="scientific">Candidatus Iainarchaeum sp</name>
    <dbReference type="NCBI Taxonomy" id="3101447"/>
    <lineage>
        <taxon>Archaea</taxon>
        <taxon>Candidatus Iainarchaeota</taxon>
        <taxon>Candidatus Iainarchaeia</taxon>
        <taxon>Candidatus Iainarchaeales</taxon>
        <taxon>Candidatus Iainarchaeaceae</taxon>
        <taxon>Candidatus Iainarchaeum</taxon>
    </lineage>
</organism>
<comment type="function">
    <text evidence="3">The glycine cleavage system catalyzes the degradation of glycine. The H protein shuttles the methylamine group of glycine from the P protein to the T protein.</text>
</comment>
<dbReference type="Pfam" id="PF01597">
    <property type="entry name" value="GCV_H"/>
    <property type="match status" value="1"/>
</dbReference>
<dbReference type="PROSITE" id="PS00189">
    <property type="entry name" value="LIPOYL"/>
    <property type="match status" value="1"/>
</dbReference>
<feature type="modified residue" description="N6-lipoyllysine" evidence="3 4">
    <location>
        <position position="63"/>
    </location>
</feature>
<comment type="subunit">
    <text evidence="3">The glycine cleavage system is composed of four proteins: P, T, L and H.</text>
</comment>
<dbReference type="InterPro" id="IPR000089">
    <property type="entry name" value="Biotin_lipoyl"/>
</dbReference>
<keyword evidence="2 3" id="KW-0450">Lipoyl</keyword>
<dbReference type="InterPro" id="IPR002930">
    <property type="entry name" value="GCV_H"/>
</dbReference>
<dbReference type="CDD" id="cd06848">
    <property type="entry name" value="GCS_H"/>
    <property type="match status" value="1"/>
</dbReference>
<comment type="caution">
    <text evidence="6">The sequence shown here is derived from an EMBL/GenBank/DDBJ whole genome shotgun (WGS) entry which is preliminary data.</text>
</comment>
<evidence type="ECO:0000313" key="7">
    <source>
        <dbReference type="Proteomes" id="UP000809243"/>
    </source>
</evidence>
<dbReference type="Proteomes" id="UP000809243">
    <property type="component" value="Unassembled WGS sequence"/>
</dbReference>
<dbReference type="GO" id="GO:0009249">
    <property type="term" value="P:protein lipoylation"/>
    <property type="evidence" value="ECO:0007669"/>
    <property type="project" value="TreeGrafter"/>
</dbReference>
<evidence type="ECO:0000256" key="4">
    <source>
        <dbReference type="PIRSR" id="PIRSR617453-50"/>
    </source>
</evidence>
<evidence type="ECO:0000256" key="3">
    <source>
        <dbReference type="HAMAP-Rule" id="MF_00272"/>
    </source>
</evidence>
<evidence type="ECO:0000256" key="2">
    <source>
        <dbReference type="ARBA" id="ARBA00022823"/>
    </source>
</evidence>
<dbReference type="GO" id="GO:0005960">
    <property type="term" value="C:glycine cleavage complex"/>
    <property type="evidence" value="ECO:0007669"/>
    <property type="project" value="InterPro"/>
</dbReference>
<dbReference type="PROSITE" id="PS50968">
    <property type="entry name" value="BIOTINYL_LIPOYL"/>
    <property type="match status" value="1"/>
</dbReference>
<dbReference type="NCBIfam" id="NF002270">
    <property type="entry name" value="PRK01202.1"/>
    <property type="match status" value="1"/>
</dbReference>
<comment type="similarity">
    <text evidence="1 3">Belongs to the GcvH family.</text>
</comment>
<dbReference type="InterPro" id="IPR033753">
    <property type="entry name" value="GCV_H/Fam206"/>
</dbReference>
<dbReference type="Gene3D" id="2.40.50.100">
    <property type="match status" value="1"/>
</dbReference>
<evidence type="ECO:0000313" key="6">
    <source>
        <dbReference type="EMBL" id="MBN2067840.1"/>
    </source>
</evidence>
<dbReference type="HAMAP" id="MF_00272">
    <property type="entry name" value="GcvH"/>
    <property type="match status" value="1"/>
</dbReference>
<dbReference type="AlphaFoldDB" id="A0A938YRY9"/>
<dbReference type="GO" id="GO:0019464">
    <property type="term" value="P:glycine decarboxylation via glycine cleavage system"/>
    <property type="evidence" value="ECO:0007669"/>
    <property type="project" value="UniProtKB-UniRule"/>
</dbReference>
<gene>
    <name evidence="3 6" type="primary">gcvH</name>
    <name evidence="6" type="ORF">JW744_05210</name>
</gene>
<dbReference type="PANTHER" id="PTHR11715">
    <property type="entry name" value="GLYCINE CLEAVAGE SYSTEM H PROTEIN"/>
    <property type="match status" value="1"/>
</dbReference>
<sequence length="131" mass="14767">MENPSDRKYTNEHEWCKPEGNHVVVGITDYAQHSLTDIVFIELPKIGQKLEKGKPMCSVESVKSVSDVFAPVSGEVVEVNPEVEKSPELLNRDPFGKGWIAKLKIDSIEELESLMDSKQYTAFTEGKEKKE</sequence>